<dbReference type="InterPro" id="IPR013324">
    <property type="entry name" value="RNA_pol_sigma_r3/r4-like"/>
</dbReference>
<accession>A0A398AZ80</accession>
<evidence type="ECO:0000313" key="3">
    <source>
        <dbReference type="Proteomes" id="UP000265816"/>
    </source>
</evidence>
<protein>
    <submittedName>
        <fullName evidence="2">Sigma-70 family RNA polymerase sigma factor</fullName>
    </submittedName>
</protein>
<organism evidence="2 3">
    <name type="scientific">Mesobacillus zeae</name>
    <dbReference type="NCBI Taxonomy" id="1917180"/>
    <lineage>
        <taxon>Bacteria</taxon>
        <taxon>Bacillati</taxon>
        <taxon>Bacillota</taxon>
        <taxon>Bacilli</taxon>
        <taxon>Bacillales</taxon>
        <taxon>Bacillaceae</taxon>
        <taxon>Mesobacillus</taxon>
    </lineage>
</organism>
<dbReference type="Proteomes" id="UP000265816">
    <property type="component" value="Unassembled WGS sequence"/>
</dbReference>
<dbReference type="SUPFAM" id="SSF88659">
    <property type="entry name" value="Sigma3 and sigma4 domains of RNA polymerase sigma factors"/>
    <property type="match status" value="1"/>
</dbReference>
<dbReference type="GO" id="GO:0006352">
    <property type="term" value="P:DNA-templated transcription initiation"/>
    <property type="evidence" value="ECO:0007669"/>
    <property type="project" value="InterPro"/>
</dbReference>
<reference evidence="2 3" key="1">
    <citation type="submission" date="2018-08" db="EMBL/GenBank/DDBJ databases">
        <title>Bacillus jemisoniae sp. nov., Bacillus chryseoplanitiae sp. nov., Bacillus resnikiae sp. nov., and Bacillus frankliniae sp. nov., isolated from Viking spacecraft and associated surfaces.</title>
        <authorList>
            <person name="Seuylemezian A."/>
            <person name="Vaishampayan P."/>
        </authorList>
    </citation>
    <scope>NUCLEOTIDE SEQUENCE [LARGE SCALE GENOMIC DNA]</scope>
    <source>
        <strain evidence="2 3">JJ-247</strain>
    </source>
</reference>
<gene>
    <name evidence="2" type="ORF">D1970_17650</name>
</gene>
<name>A0A398AZ80_9BACI</name>
<dbReference type="OrthoDB" id="2942336at2"/>
<keyword evidence="3" id="KW-1185">Reference proteome</keyword>
<proteinExistence type="predicted"/>
<feature type="domain" description="RNA polymerase sigma-70 region 4" evidence="1">
    <location>
        <begin position="140"/>
        <end position="188"/>
    </location>
</feature>
<evidence type="ECO:0000259" key="1">
    <source>
        <dbReference type="Pfam" id="PF04545"/>
    </source>
</evidence>
<sequence>MDKWDPECRDKVEQFKHSNKDFLSNPLIKEFLADEEHYELFTEAVCSPCDEVQERINEKFKEFYFRIRFISYVSSTLYFHGINLDKKIRKHDQRFPLQLDQPINNESETTLKELIEYKENDSIDSGDVLDFISDPVLYKAIKSLTNNQQDILSLAYVKGLKDVEIAALLKKTQQAVSKSRKKALNTLKSILLKSDEEKEL</sequence>
<dbReference type="Gene3D" id="1.20.140.160">
    <property type="match status" value="1"/>
</dbReference>
<dbReference type="Pfam" id="PF04545">
    <property type="entry name" value="Sigma70_r4"/>
    <property type="match status" value="1"/>
</dbReference>
<comment type="caution">
    <text evidence="2">The sequence shown here is derived from an EMBL/GenBank/DDBJ whole genome shotgun (WGS) entry which is preliminary data.</text>
</comment>
<dbReference type="AlphaFoldDB" id="A0A398AZ80"/>
<dbReference type="InterPro" id="IPR007630">
    <property type="entry name" value="RNA_pol_sigma70_r4"/>
</dbReference>
<dbReference type="RefSeq" id="WP_119114188.1">
    <property type="nucleotide sequence ID" value="NZ_CBCSEO010000027.1"/>
</dbReference>
<dbReference type="GO" id="GO:0003700">
    <property type="term" value="F:DNA-binding transcription factor activity"/>
    <property type="evidence" value="ECO:0007669"/>
    <property type="project" value="InterPro"/>
</dbReference>
<dbReference type="EMBL" id="QWVT01000030">
    <property type="protein sequence ID" value="RID82917.1"/>
    <property type="molecule type" value="Genomic_DNA"/>
</dbReference>
<evidence type="ECO:0000313" key="2">
    <source>
        <dbReference type="EMBL" id="RID82917.1"/>
    </source>
</evidence>